<dbReference type="RefSeq" id="WP_133108888.1">
    <property type="nucleotide sequence ID" value="NZ_SMNA01000008.1"/>
</dbReference>
<dbReference type="Proteomes" id="UP000504882">
    <property type="component" value="Unassembled WGS sequence"/>
</dbReference>
<evidence type="ECO:0000256" key="7">
    <source>
        <dbReference type="SAM" id="Phobius"/>
    </source>
</evidence>
<keyword evidence="1" id="KW-1003">Cell membrane</keyword>
<evidence type="ECO:0000256" key="3">
    <source>
        <dbReference type="ARBA" id="ARBA00022692"/>
    </source>
</evidence>
<dbReference type="InterPro" id="IPR005548">
    <property type="entry name" value="Cell_div_FtsQ/DivIB_C"/>
</dbReference>
<dbReference type="InterPro" id="IPR050487">
    <property type="entry name" value="FtsQ_DivIB"/>
</dbReference>
<dbReference type="Pfam" id="PF08478">
    <property type="entry name" value="POTRA_1"/>
    <property type="match status" value="1"/>
</dbReference>
<dbReference type="PANTHER" id="PTHR37820">
    <property type="entry name" value="CELL DIVISION PROTEIN DIVIB"/>
    <property type="match status" value="1"/>
</dbReference>
<feature type="region of interest" description="Disordered" evidence="6">
    <location>
        <begin position="1"/>
        <end position="78"/>
    </location>
</feature>
<accession>A0ABY2E1A0</accession>
<keyword evidence="11" id="KW-1185">Reference proteome</keyword>
<evidence type="ECO:0000256" key="2">
    <source>
        <dbReference type="ARBA" id="ARBA00022618"/>
    </source>
</evidence>
<proteinExistence type="predicted"/>
<reference evidence="10 11" key="1">
    <citation type="submission" date="2019-03" db="EMBL/GenBank/DDBJ databases">
        <title>Genomic features of bacteria from cold environments.</title>
        <authorList>
            <person name="Shen L."/>
        </authorList>
    </citation>
    <scope>NUCLEOTIDE SEQUENCE [LARGE SCALE GENOMIC DNA]</scope>
    <source>
        <strain evidence="11">T3246-1</strain>
    </source>
</reference>
<evidence type="ECO:0000256" key="5">
    <source>
        <dbReference type="ARBA" id="ARBA00023306"/>
    </source>
</evidence>
<feature type="transmembrane region" description="Helical" evidence="7">
    <location>
        <begin position="104"/>
        <end position="123"/>
    </location>
</feature>
<sequence length="325" mass="33580">MRAPAKPRQTRPTTVARAAPPATPAATRPATKTTAGAAKKTGGAAKKTTESAATPKGPKGPPTTLVKPTSAVGRGASTVSRVSGQLAERVAERRSARRRLRWRTLAWIGAGILVVAALSWLVLYSPVLALEEDEVTISGTTQIVTDAQVREVVTAQAGVPLARLDTAGMAGGIEALTGVRDVQISRVWPSGIEVVVEPRVPVASVAAESGGFVLLDAEGVQLAQTEAPTEALPVITVPLGQDNTAASLQAVLTVLSELPPELLAEVADAGAQTPNQVRFTLTDGAEVIWGSATDGELKVRVLATLRGIPAAVYDLSSPLTPITRE</sequence>
<keyword evidence="4 7" id="KW-1133">Transmembrane helix</keyword>
<dbReference type="InterPro" id="IPR013685">
    <property type="entry name" value="POTRA_FtsQ_type"/>
</dbReference>
<evidence type="ECO:0000259" key="8">
    <source>
        <dbReference type="Pfam" id="PF03799"/>
    </source>
</evidence>
<keyword evidence="2" id="KW-0132">Cell division</keyword>
<evidence type="ECO:0000259" key="9">
    <source>
        <dbReference type="Pfam" id="PF08478"/>
    </source>
</evidence>
<evidence type="ECO:0000256" key="4">
    <source>
        <dbReference type="ARBA" id="ARBA00022989"/>
    </source>
</evidence>
<evidence type="ECO:0000313" key="11">
    <source>
        <dbReference type="Proteomes" id="UP000504882"/>
    </source>
</evidence>
<keyword evidence="5" id="KW-0131">Cell cycle</keyword>
<feature type="domain" description="Cell division protein FtsQ/DivIB C-terminal" evidence="8">
    <location>
        <begin position="208"/>
        <end position="303"/>
    </location>
</feature>
<dbReference type="PANTHER" id="PTHR37820:SF1">
    <property type="entry name" value="CELL DIVISION PROTEIN FTSQ"/>
    <property type="match status" value="1"/>
</dbReference>
<comment type="caution">
    <text evidence="10">The sequence shown here is derived from an EMBL/GenBank/DDBJ whole genome shotgun (WGS) entry which is preliminary data.</text>
</comment>
<gene>
    <name evidence="10" type="ORF">EXU48_17085</name>
</gene>
<keyword evidence="7" id="KW-0472">Membrane</keyword>
<dbReference type="EMBL" id="SMNA01000008">
    <property type="protein sequence ID" value="TDE90823.1"/>
    <property type="molecule type" value="Genomic_DNA"/>
</dbReference>
<feature type="domain" description="POTRA" evidence="9">
    <location>
        <begin position="134"/>
        <end position="197"/>
    </location>
</feature>
<protein>
    <submittedName>
        <fullName evidence="10">FtsQ-type POTRA domain-containing protein</fullName>
    </submittedName>
</protein>
<keyword evidence="3 7" id="KW-0812">Transmembrane</keyword>
<evidence type="ECO:0000256" key="6">
    <source>
        <dbReference type="SAM" id="MobiDB-lite"/>
    </source>
</evidence>
<evidence type="ECO:0000313" key="10">
    <source>
        <dbReference type="EMBL" id="TDE90823.1"/>
    </source>
</evidence>
<organism evidence="10 11">
    <name type="scientific">Occultella glacieicola</name>
    <dbReference type="NCBI Taxonomy" id="2518684"/>
    <lineage>
        <taxon>Bacteria</taxon>
        <taxon>Bacillati</taxon>
        <taxon>Actinomycetota</taxon>
        <taxon>Actinomycetes</taxon>
        <taxon>Micrococcales</taxon>
        <taxon>Ruaniaceae</taxon>
        <taxon>Occultella</taxon>
    </lineage>
</organism>
<dbReference type="Pfam" id="PF03799">
    <property type="entry name" value="FtsQ_DivIB_C"/>
    <property type="match status" value="1"/>
</dbReference>
<dbReference type="Gene3D" id="3.10.20.310">
    <property type="entry name" value="membrane protein fhac"/>
    <property type="match status" value="1"/>
</dbReference>
<name>A0ABY2E1A0_9MICO</name>
<feature type="compositionally biased region" description="Low complexity" evidence="6">
    <location>
        <begin position="10"/>
        <end position="69"/>
    </location>
</feature>
<evidence type="ECO:0000256" key="1">
    <source>
        <dbReference type="ARBA" id="ARBA00022475"/>
    </source>
</evidence>